<dbReference type="EMBL" id="MGGZ01000040">
    <property type="protein sequence ID" value="OGM56070.1"/>
    <property type="molecule type" value="Genomic_DNA"/>
</dbReference>
<sequence length="185" mass="20689">MAARKDKKHQINLLPQEEFAGTTLGRTLKWAMGSFRIIVIVTEMVVMAAFLSRFWLDARNADLNDLIKQKVAVISASSEVETEFRDTQKKLKIFSSLAVKEGIVSNAINRITSLLPPDVFLISYSFNQESIQIKGASTSEVSIAQFIVNLENSDLFEKVSLSNVDTAQEETALTFTLRMQLKKGI</sequence>
<organism evidence="2 3">
    <name type="scientific">Candidatus Woesebacteria bacterium RIFCSPHIGHO2_12_FULL_46_16</name>
    <dbReference type="NCBI Taxonomy" id="1802513"/>
    <lineage>
        <taxon>Bacteria</taxon>
        <taxon>Candidatus Woeseibacteriota</taxon>
    </lineage>
</organism>
<keyword evidence="1" id="KW-0812">Transmembrane</keyword>
<protein>
    <submittedName>
        <fullName evidence="2">Uncharacterized protein</fullName>
    </submittedName>
</protein>
<dbReference type="AlphaFoldDB" id="A0A1F8AWR0"/>
<evidence type="ECO:0000313" key="3">
    <source>
        <dbReference type="Proteomes" id="UP000178313"/>
    </source>
</evidence>
<keyword evidence="1" id="KW-0472">Membrane</keyword>
<gene>
    <name evidence="2" type="ORF">A3E46_02895</name>
</gene>
<dbReference type="InterPro" id="IPR007813">
    <property type="entry name" value="PilN"/>
</dbReference>
<dbReference type="InterPro" id="IPR052534">
    <property type="entry name" value="Extracell_DNA_Util/SecSys_Comp"/>
</dbReference>
<comment type="caution">
    <text evidence="2">The sequence shown here is derived from an EMBL/GenBank/DDBJ whole genome shotgun (WGS) entry which is preliminary data.</text>
</comment>
<accession>A0A1F8AWR0</accession>
<evidence type="ECO:0000313" key="2">
    <source>
        <dbReference type="EMBL" id="OGM56070.1"/>
    </source>
</evidence>
<keyword evidence="1" id="KW-1133">Transmembrane helix</keyword>
<name>A0A1F8AWR0_9BACT</name>
<feature type="transmembrane region" description="Helical" evidence="1">
    <location>
        <begin position="35"/>
        <end position="56"/>
    </location>
</feature>
<proteinExistence type="predicted"/>
<dbReference type="PANTHER" id="PTHR40278:SF1">
    <property type="entry name" value="DNA UTILIZATION PROTEIN HOFN"/>
    <property type="match status" value="1"/>
</dbReference>
<dbReference type="STRING" id="1802513.A3E46_02895"/>
<evidence type="ECO:0000256" key="1">
    <source>
        <dbReference type="SAM" id="Phobius"/>
    </source>
</evidence>
<reference evidence="2 3" key="1">
    <citation type="journal article" date="2016" name="Nat. Commun.">
        <title>Thousands of microbial genomes shed light on interconnected biogeochemical processes in an aquifer system.</title>
        <authorList>
            <person name="Anantharaman K."/>
            <person name="Brown C.T."/>
            <person name="Hug L.A."/>
            <person name="Sharon I."/>
            <person name="Castelle C.J."/>
            <person name="Probst A.J."/>
            <person name="Thomas B.C."/>
            <person name="Singh A."/>
            <person name="Wilkins M.J."/>
            <person name="Karaoz U."/>
            <person name="Brodie E.L."/>
            <person name="Williams K.H."/>
            <person name="Hubbard S.S."/>
            <person name="Banfield J.F."/>
        </authorList>
    </citation>
    <scope>NUCLEOTIDE SEQUENCE [LARGE SCALE GENOMIC DNA]</scope>
</reference>
<dbReference type="PANTHER" id="PTHR40278">
    <property type="entry name" value="DNA UTILIZATION PROTEIN HOFN"/>
    <property type="match status" value="1"/>
</dbReference>
<dbReference type="Proteomes" id="UP000178313">
    <property type="component" value="Unassembled WGS sequence"/>
</dbReference>
<dbReference type="Pfam" id="PF05137">
    <property type="entry name" value="PilN"/>
    <property type="match status" value="1"/>
</dbReference>